<keyword evidence="3" id="KW-1185">Reference proteome</keyword>
<feature type="region of interest" description="Disordered" evidence="1">
    <location>
        <begin position="179"/>
        <end position="218"/>
    </location>
</feature>
<proteinExistence type="predicted"/>
<comment type="caution">
    <text evidence="2">The sequence shown here is derived from an EMBL/GenBank/DDBJ whole genome shotgun (WGS) entry which is preliminary data.</text>
</comment>
<evidence type="ECO:0000313" key="3">
    <source>
        <dbReference type="Proteomes" id="UP000549113"/>
    </source>
</evidence>
<accession>A0AA40SPR9</accession>
<organism evidence="2 3">
    <name type="scientific">Microbacterium invictum</name>
    <dbReference type="NCBI Taxonomy" id="515415"/>
    <lineage>
        <taxon>Bacteria</taxon>
        <taxon>Bacillati</taxon>
        <taxon>Actinomycetota</taxon>
        <taxon>Actinomycetes</taxon>
        <taxon>Micrococcales</taxon>
        <taxon>Microbacteriaceae</taxon>
        <taxon>Microbacterium</taxon>
    </lineage>
</organism>
<feature type="compositionally biased region" description="Gly residues" evidence="1">
    <location>
        <begin position="208"/>
        <end position="218"/>
    </location>
</feature>
<feature type="compositionally biased region" description="Low complexity" evidence="1">
    <location>
        <begin position="179"/>
        <end position="191"/>
    </location>
</feature>
<name>A0AA40SPR9_9MICO</name>
<gene>
    <name evidence="2" type="ORF">BKA10_001967</name>
</gene>
<sequence>MRILLKLVLDCDADAAWRALHSPRAIAELYGPLVDMTPLATPPTALEPGADLPVQLRLAGMMSLGRQLIHISERYVEDWRGPVRILRDSGIPLTGPLASLEVWDHQMAVSPAPGDPSKTLWRDRLVIGGGAALPLWPVLWATWQWRAARLRMLAPSWAFDPEFARDLEDVANVAAGDAEAGDAGAAGIVDDTGSRGGDTGDGGHDTGSRGGDTGDGGA</sequence>
<dbReference type="EMBL" id="JACIFH010000001">
    <property type="protein sequence ID" value="MBB4140173.1"/>
    <property type="molecule type" value="Genomic_DNA"/>
</dbReference>
<evidence type="ECO:0000313" key="2">
    <source>
        <dbReference type="EMBL" id="MBB4140173.1"/>
    </source>
</evidence>
<evidence type="ECO:0000256" key="1">
    <source>
        <dbReference type="SAM" id="MobiDB-lite"/>
    </source>
</evidence>
<dbReference type="Proteomes" id="UP000549113">
    <property type="component" value="Unassembled WGS sequence"/>
</dbReference>
<dbReference type="AlphaFoldDB" id="A0AA40SPR9"/>
<protein>
    <submittedName>
        <fullName evidence="2">Uncharacterized protein</fullName>
    </submittedName>
</protein>
<reference evidence="2 3" key="1">
    <citation type="submission" date="2020-08" db="EMBL/GenBank/DDBJ databases">
        <title>Sequencing the genomes of 1000 actinobacteria strains.</title>
        <authorList>
            <person name="Klenk H.-P."/>
        </authorList>
    </citation>
    <scope>NUCLEOTIDE SEQUENCE [LARGE SCALE GENOMIC DNA]</scope>
    <source>
        <strain evidence="2 3">DSM 19600</strain>
    </source>
</reference>
<dbReference type="RefSeq" id="WP_241740238.1">
    <property type="nucleotide sequence ID" value="NZ_BAABCO010000002.1"/>
</dbReference>